<dbReference type="EMBL" id="FONA01000001">
    <property type="protein sequence ID" value="SFD72369.1"/>
    <property type="molecule type" value="Genomic_DNA"/>
</dbReference>
<sequence length="279" mass="32101">MGLFFLGLFMAMCSLQKKKEIGLQLYSVRDAMKEAPAETVRKVGEMGYTFVEAAGYSDGKFYGMDPVAFKTLVEESGMKFISSHTGHSLPDSASWDSAMAWWDECIEAHVKAGVKYIVQPWMGEEGYQSLEGLKKYCEYFNVVGEKCRKKGILFGYHNHDKEFRKLEGEVIYDFMLRNTDPEKVFFQLDLYWIIEGGKDPIDYFKNYPGRFILWHVKDEKELGASGKVDFERIFSAADQAGVNYLIVEVEKYNYDPLESVEKSLLYLQKADFVKNSYGK</sequence>
<protein>
    <submittedName>
        <fullName evidence="2">Sugar phosphate isomerase/epimerase</fullName>
    </submittedName>
</protein>
<dbReference type="InterPro" id="IPR013022">
    <property type="entry name" value="Xyl_isomerase-like_TIM-brl"/>
</dbReference>
<dbReference type="PANTHER" id="PTHR12110:SF41">
    <property type="entry name" value="INOSOSE DEHYDRATASE"/>
    <property type="match status" value="1"/>
</dbReference>
<feature type="domain" description="Xylose isomerase-like TIM barrel" evidence="1">
    <location>
        <begin position="41"/>
        <end position="269"/>
    </location>
</feature>
<dbReference type="PANTHER" id="PTHR12110">
    <property type="entry name" value="HYDROXYPYRUVATE ISOMERASE"/>
    <property type="match status" value="1"/>
</dbReference>
<accession>A0A1I1UNQ0</accession>
<dbReference type="Pfam" id="PF01261">
    <property type="entry name" value="AP_endonuc_2"/>
    <property type="match status" value="1"/>
</dbReference>
<evidence type="ECO:0000259" key="1">
    <source>
        <dbReference type="Pfam" id="PF01261"/>
    </source>
</evidence>
<dbReference type="SUPFAM" id="SSF51658">
    <property type="entry name" value="Xylose isomerase-like"/>
    <property type="match status" value="1"/>
</dbReference>
<name>A0A1I1UNQ0_9BACT</name>
<evidence type="ECO:0000313" key="3">
    <source>
        <dbReference type="Proteomes" id="UP000181976"/>
    </source>
</evidence>
<gene>
    <name evidence="2" type="ORF">SAMN05444380_101143</name>
</gene>
<organism evidence="2 3">
    <name type="scientific">Thermophagus xiamenensis</name>
    <dbReference type="NCBI Taxonomy" id="385682"/>
    <lineage>
        <taxon>Bacteria</taxon>
        <taxon>Pseudomonadati</taxon>
        <taxon>Bacteroidota</taxon>
        <taxon>Bacteroidia</taxon>
        <taxon>Marinilabiliales</taxon>
        <taxon>Marinilabiliaceae</taxon>
        <taxon>Thermophagus</taxon>
    </lineage>
</organism>
<dbReference type="Gene3D" id="3.20.20.150">
    <property type="entry name" value="Divalent-metal-dependent TIM barrel enzymes"/>
    <property type="match status" value="1"/>
</dbReference>
<dbReference type="eggNOG" id="COG1082">
    <property type="taxonomic scope" value="Bacteria"/>
</dbReference>
<dbReference type="InterPro" id="IPR036237">
    <property type="entry name" value="Xyl_isomerase-like_sf"/>
</dbReference>
<dbReference type="InterPro" id="IPR050312">
    <property type="entry name" value="IolE/XylAMocC-like"/>
</dbReference>
<reference evidence="2 3" key="1">
    <citation type="submission" date="2016-10" db="EMBL/GenBank/DDBJ databases">
        <authorList>
            <person name="de Groot N.N."/>
        </authorList>
    </citation>
    <scope>NUCLEOTIDE SEQUENCE [LARGE SCALE GENOMIC DNA]</scope>
    <source>
        <strain evidence="2 3">DSM 19012</strain>
    </source>
</reference>
<dbReference type="STRING" id="385682.SAMN05444380_101143"/>
<proteinExistence type="predicted"/>
<dbReference type="Proteomes" id="UP000181976">
    <property type="component" value="Unassembled WGS sequence"/>
</dbReference>
<keyword evidence="2" id="KW-0413">Isomerase</keyword>
<dbReference type="AlphaFoldDB" id="A0A1I1UNQ0"/>
<keyword evidence="3" id="KW-1185">Reference proteome</keyword>
<dbReference type="GO" id="GO:0016853">
    <property type="term" value="F:isomerase activity"/>
    <property type="evidence" value="ECO:0007669"/>
    <property type="project" value="UniProtKB-KW"/>
</dbReference>
<evidence type="ECO:0000313" key="2">
    <source>
        <dbReference type="EMBL" id="SFD72369.1"/>
    </source>
</evidence>
<dbReference type="InParanoid" id="A0A1I1UNQ0"/>